<comment type="caution">
    <text evidence="1">The sequence shown here is derived from an EMBL/GenBank/DDBJ whole genome shotgun (WGS) entry which is preliminary data.</text>
</comment>
<evidence type="ECO:0000313" key="2">
    <source>
        <dbReference type="Proteomes" id="UP000182660"/>
    </source>
</evidence>
<dbReference type="EMBL" id="FPLJ01000100">
    <property type="protein sequence ID" value="SGZ00560.1"/>
    <property type="molecule type" value="Genomic_DNA"/>
</dbReference>
<dbReference type="Proteomes" id="UP000182660">
    <property type="component" value="Unassembled WGS sequence"/>
</dbReference>
<reference evidence="1 2" key="1">
    <citation type="submission" date="2016-11" db="EMBL/GenBank/DDBJ databases">
        <authorList>
            <person name="Klemetsen T."/>
        </authorList>
    </citation>
    <scope>NUCLEOTIDE SEQUENCE [LARGE SCALE GENOMIC DNA]</scope>
    <source>
        <strain evidence="1">MT 2528</strain>
    </source>
</reference>
<evidence type="ECO:0000313" key="1">
    <source>
        <dbReference type="EMBL" id="SGZ00560.1"/>
    </source>
</evidence>
<accession>A0ABY1HKL4</accession>
<dbReference type="RefSeq" id="WP_075532032.1">
    <property type="nucleotide sequence ID" value="NZ_CAWRCN010000037.1"/>
</dbReference>
<sequence length="59" mass="6948">MTDKNKRPGRPTQEKTASARCEFRVELKQKEHWQAYAEKQGFKSLSTWLKQMADKESGF</sequence>
<organism evidence="1 2">
    <name type="scientific">Moritella viscosa</name>
    <dbReference type="NCBI Taxonomy" id="80854"/>
    <lineage>
        <taxon>Bacteria</taxon>
        <taxon>Pseudomonadati</taxon>
        <taxon>Pseudomonadota</taxon>
        <taxon>Gammaproteobacteria</taxon>
        <taxon>Alteromonadales</taxon>
        <taxon>Moritellaceae</taxon>
        <taxon>Moritella</taxon>
    </lineage>
</organism>
<proteinExistence type="predicted"/>
<gene>
    <name evidence="1" type="ORF">MT2528_4048</name>
</gene>
<keyword evidence="2" id="KW-1185">Reference proteome</keyword>
<name>A0ABY1HKL4_9GAMM</name>
<protein>
    <submittedName>
        <fullName evidence="1">Uncharacterized protein</fullName>
    </submittedName>
</protein>